<proteinExistence type="predicted"/>
<evidence type="ECO:0000259" key="1">
    <source>
        <dbReference type="SMART" id="SM01193"/>
    </source>
</evidence>
<evidence type="ECO:0000313" key="3">
    <source>
        <dbReference type="Proteomes" id="UP000053695"/>
    </source>
</evidence>
<dbReference type="Proteomes" id="UP000053695">
    <property type="component" value="Unassembled WGS sequence"/>
</dbReference>
<protein>
    <submittedName>
        <fullName evidence="2">Enolase</fullName>
    </submittedName>
</protein>
<gene>
    <name evidence="2" type="ORF">J422_04985</name>
</gene>
<dbReference type="AlphaFoldDB" id="N6UUF1"/>
<evidence type="ECO:0000313" key="2">
    <source>
        <dbReference type="EMBL" id="ENN95969.1"/>
    </source>
</evidence>
<dbReference type="InterPro" id="IPR020811">
    <property type="entry name" value="Enolase_N"/>
</dbReference>
<keyword evidence="3" id="KW-1185">Reference proteome</keyword>
<dbReference type="SMART" id="SM01193">
    <property type="entry name" value="Enolase_N"/>
    <property type="match status" value="1"/>
</dbReference>
<dbReference type="SUPFAM" id="SSF54826">
    <property type="entry name" value="Enolase N-terminal domain-like"/>
    <property type="match status" value="1"/>
</dbReference>
<dbReference type="OrthoDB" id="59929at2157"/>
<name>N6UUF1_9EURY</name>
<dbReference type="EMBL" id="APMM01000031">
    <property type="protein sequence ID" value="ENN95969.1"/>
    <property type="molecule type" value="Genomic_DNA"/>
</dbReference>
<dbReference type="STRING" id="1069083.GCA_000371805_00492"/>
<feature type="domain" description="Enolase N-terminal" evidence="1">
    <location>
        <begin position="5"/>
        <end position="102"/>
    </location>
</feature>
<dbReference type="InterPro" id="IPR029017">
    <property type="entry name" value="Enolase-like_N"/>
</dbReference>
<reference evidence="2 3" key="1">
    <citation type="journal article" date="2013" name="Genome Announc.">
        <title>Draft Genome Sequence of a Highly Flagellated, Fast-Swimming Archaeon, Methanocaldococcus villosus Strain KIN24-T80 (DSM 22612).</title>
        <authorList>
            <person name="Thennarasu S."/>
            <person name="Polireddy D."/>
            <person name="Antony A."/>
            <person name="Yada M.R."/>
            <person name="Algarawi S."/>
            <person name="Sivakumar N."/>
        </authorList>
    </citation>
    <scope>NUCLEOTIDE SEQUENCE [LARGE SCALE GENOMIC DNA]</scope>
    <source>
        <strain evidence="2 3">KIN24-T80</strain>
    </source>
</reference>
<accession>N6UUF1</accession>
<dbReference type="PATRIC" id="fig|1069083.5.peg.977"/>
<dbReference type="RefSeq" id="WP_004592109.1">
    <property type="nucleotide sequence ID" value="NZ_APMM01000031.1"/>
</dbReference>
<comment type="caution">
    <text evidence="2">The sequence shown here is derived from an EMBL/GenBank/DDBJ whole genome shotgun (WGS) entry which is preliminary data.</text>
</comment>
<organism evidence="2 3">
    <name type="scientific">Methanocaldococcus villosus KIN24-T80</name>
    <dbReference type="NCBI Taxonomy" id="1069083"/>
    <lineage>
        <taxon>Archaea</taxon>
        <taxon>Methanobacteriati</taxon>
        <taxon>Methanobacteriota</taxon>
        <taxon>Methanomada group</taxon>
        <taxon>Methanococci</taxon>
        <taxon>Methanococcales</taxon>
        <taxon>Methanocaldococcaceae</taxon>
        <taxon>Methanocaldococcus</taxon>
    </lineage>
</organism>
<sequence length="307" mass="34857">MLDIIRKISAKKVFKGDIKVMITTITENSFGYEIIDTEEPDNVIAEINNVIAPELFGYSLDIDLIDNIICEVSENSLISYGVSVSVARAAANSFDIPLFKYLGGAITTDLPIVSSTILRDNNSELFPIVMAESIEDIVDIYIKLRNILDYKVIDINGAYVCKDIFNEIGKVREKIDEIKEEEDIEILLGLKIKKDMVKDKDLSLVDYLEVEEPVEFDGFLCTDIIYEESDFVKVYPYEIGTVTELFYYINYIFDKGLYPVLEGDNNSLAHIATAFKVPVIRAHLSSSVLNEVWEIERSISNPNIRRF</sequence>